<dbReference type="RefSeq" id="WP_148627032.1">
    <property type="nucleotide sequence ID" value="NZ_JALHAT010000006.1"/>
</dbReference>
<feature type="binding site" evidence="6">
    <location>
        <position position="46"/>
    </location>
    <ligand>
        <name>ATP</name>
        <dbReference type="ChEBI" id="CHEBI:30616"/>
    </ligand>
</feature>
<evidence type="ECO:0000256" key="3">
    <source>
        <dbReference type="ARBA" id="ARBA00022723"/>
    </source>
</evidence>
<dbReference type="InterPro" id="IPR011761">
    <property type="entry name" value="ATP-grasp"/>
</dbReference>
<dbReference type="PANTHER" id="PTHR11815:SF10">
    <property type="entry name" value="SUCCINATE--COA LIGASE [GDP-FORMING] SUBUNIT BETA, MITOCHONDRIAL"/>
    <property type="match status" value="1"/>
</dbReference>
<feature type="binding site" evidence="6">
    <location>
        <position position="274"/>
    </location>
    <ligand>
        <name>substrate</name>
        <note>ligand shared with subunit alpha</note>
    </ligand>
</feature>
<comment type="catalytic activity">
    <reaction evidence="6">
        <text>GTP + succinate + CoA = succinyl-CoA + GDP + phosphate</text>
        <dbReference type="Rhea" id="RHEA:22120"/>
        <dbReference type="ChEBI" id="CHEBI:30031"/>
        <dbReference type="ChEBI" id="CHEBI:37565"/>
        <dbReference type="ChEBI" id="CHEBI:43474"/>
        <dbReference type="ChEBI" id="CHEBI:57287"/>
        <dbReference type="ChEBI" id="CHEBI:57292"/>
        <dbReference type="ChEBI" id="CHEBI:58189"/>
    </reaction>
</comment>
<evidence type="ECO:0000256" key="5">
    <source>
        <dbReference type="ARBA" id="ARBA00022842"/>
    </source>
</evidence>
<comment type="caution">
    <text evidence="6">Lacks conserved residue(s) required for the propagation of feature annotation.</text>
</comment>
<proteinExistence type="inferred from homology"/>
<dbReference type="PANTHER" id="PTHR11815">
    <property type="entry name" value="SUCCINYL-COA SYNTHETASE BETA CHAIN"/>
    <property type="match status" value="1"/>
</dbReference>
<dbReference type="EMBL" id="JALHAT010000006">
    <property type="protein sequence ID" value="MCJ1960310.1"/>
    <property type="molecule type" value="Genomic_DNA"/>
</dbReference>
<feature type="binding site" evidence="6">
    <location>
        <begin position="53"/>
        <end position="55"/>
    </location>
    <ligand>
        <name>ATP</name>
        <dbReference type="ChEBI" id="CHEBI:30616"/>
    </ligand>
</feature>
<comment type="similarity">
    <text evidence="6">Belongs to the succinate/malate CoA ligase beta subunit family.</text>
</comment>
<dbReference type="GO" id="GO:0004775">
    <property type="term" value="F:succinate-CoA ligase (ADP-forming) activity"/>
    <property type="evidence" value="ECO:0007669"/>
    <property type="project" value="UniProtKB-EC"/>
</dbReference>
<evidence type="ECO:0000313" key="10">
    <source>
        <dbReference type="Proteomes" id="UP001162802"/>
    </source>
</evidence>
<dbReference type="HAMAP" id="MF_00558">
    <property type="entry name" value="Succ_CoA_beta"/>
    <property type="match status" value="1"/>
</dbReference>
<keyword evidence="6 7" id="KW-0067">ATP-binding</keyword>
<reference evidence="9" key="1">
    <citation type="submission" date="2022-03" db="EMBL/GenBank/DDBJ databases">
        <title>Identification of a novel bacterium isolated from mangrove sediments.</title>
        <authorList>
            <person name="Pan X."/>
        </authorList>
    </citation>
    <scope>NUCLEOTIDE SEQUENCE</scope>
    <source>
        <strain evidence="9">B2637</strain>
    </source>
</reference>
<protein>
    <recommendedName>
        <fullName evidence="6">Succinate--CoA ligase [ADP-forming] subunit beta</fullName>
        <ecNumber evidence="6">6.2.1.5</ecNumber>
    </recommendedName>
    <alternativeName>
        <fullName evidence="6">Succinyl-CoA synthetase subunit beta</fullName>
        <shortName evidence="6">SCS-beta</shortName>
    </alternativeName>
</protein>
<dbReference type="EC" id="6.2.1.5" evidence="6"/>
<comment type="cofactor">
    <cofactor evidence="6">
        <name>Mg(2+)</name>
        <dbReference type="ChEBI" id="CHEBI:18420"/>
    </cofactor>
    <text evidence="6">Binds 1 Mg(2+) ion per subunit.</text>
</comment>
<comment type="function">
    <text evidence="6">Succinyl-CoA synthetase functions in the citric acid cycle (TCA), coupling the hydrolysis of succinyl-CoA to the synthesis of either ATP or GTP and thus represents the only step of substrate-level phosphorylation in the TCA. The beta subunit provides nucleotide specificity of the enzyme and binds the substrate succinate, while the binding sites for coenzyme A and phosphate are found in the alpha subunit.</text>
</comment>
<keyword evidence="3 6" id="KW-0479">Metal-binding</keyword>
<evidence type="ECO:0000256" key="1">
    <source>
        <dbReference type="ARBA" id="ARBA00022532"/>
    </source>
</evidence>
<dbReference type="Gene3D" id="3.30.1490.20">
    <property type="entry name" value="ATP-grasp fold, A domain"/>
    <property type="match status" value="1"/>
</dbReference>
<evidence type="ECO:0000313" key="9">
    <source>
        <dbReference type="EMBL" id="MCJ1960310.1"/>
    </source>
</evidence>
<name>A0ABT0AAS9_9SPHN</name>
<evidence type="ECO:0000256" key="2">
    <source>
        <dbReference type="ARBA" id="ARBA00022598"/>
    </source>
</evidence>
<dbReference type="InterPro" id="IPR013650">
    <property type="entry name" value="ATP-grasp_succ-CoA_synth-type"/>
</dbReference>
<keyword evidence="10" id="KW-1185">Reference proteome</keyword>
<comment type="caution">
    <text evidence="9">The sequence shown here is derived from an EMBL/GenBank/DDBJ whole genome shotgun (WGS) entry which is preliminary data.</text>
</comment>
<feature type="domain" description="ATP-grasp" evidence="8">
    <location>
        <begin position="9"/>
        <end position="259"/>
    </location>
</feature>
<gene>
    <name evidence="6 9" type="primary">sucC</name>
    <name evidence="9" type="ORF">MTR65_06445</name>
</gene>
<dbReference type="PROSITE" id="PS50975">
    <property type="entry name" value="ATP_GRASP"/>
    <property type="match status" value="1"/>
</dbReference>
<comment type="pathway">
    <text evidence="6">Carbohydrate metabolism; tricarboxylic acid cycle; succinate from succinyl-CoA (ligase route): step 1/1.</text>
</comment>
<dbReference type="Proteomes" id="UP001162802">
    <property type="component" value="Unassembled WGS sequence"/>
</dbReference>
<dbReference type="InterPro" id="IPR016102">
    <property type="entry name" value="Succinyl-CoA_synth-like"/>
</dbReference>
<keyword evidence="1 6" id="KW-0816">Tricarboxylic acid cycle</keyword>
<evidence type="ECO:0000256" key="6">
    <source>
        <dbReference type="HAMAP-Rule" id="MF_00558"/>
    </source>
</evidence>
<dbReference type="NCBIfam" id="NF001913">
    <property type="entry name" value="PRK00696.1"/>
    <property type="match status" value="1"/>
</dbReference>
<accession>A0ABT0AAS9</accession>
<keyword evidence="5 6" id="KW-0460">Magnesium</keyword>
<dbReference type="Gene3D" id="3.30.470.20">
    <property type="entry name" value="ATP-grasp fold, B domain"/>
    <property type="match status" value="1"/>
</dbReference>
<comment type="catalytic activity">
    <reaction evidence="6">
        <text>succinate + ATP + CoA = succinyl-CoA + ADP + phosphate</text>
        <dbReference type="Rhea" id="RHEA:17661"/>
        <dbReference type="ChEBI" id="CHEBI:30031"/>
        <dbReference type="ChEBI" id="CHEBI:30616"/>
        <dbReference type="ChEBI" id="CHEBI:43474"/>
        <dbReference type="ChEBI" id="CHEBI:57287"/>
        <dbReference type="ChEBI" id="CHEBI:57292"/>
        <dbReference type="ChEBI" id="CHEBI:456216"/>
        <dbReference type="EC" id="6.2.1.5"/>
    </reaction>
</comment>
<dbReference type="Pfam" id="PF00549">
    <property type="entry name" value="Ligase_CoA"/>
    <property type="match status" value="1"/>
</dbReference>
<feature type="binding site" evidence="6">
    <location>
        <position position="117"/>
    </location>
    <ligand>
        <name>ATP</name>
        <dbReference type="ChEBI" id="CHEBI:30616"/>
    </ligand>
</feature>
<dbReference type="SUPFAM" id="SSF56059">
    <property type="entry name" value="Glutathione synthetase ATP-binding domain-like"/>
    <property type="match status" value="1"/>
</dbReference>
<dbReference type="InterPro" id="IPR013815">
    <property type="entry name" value="ATP_grasp_subdomain_1"/>
</dbReference>
<dbReference type="PIRSF" id="PIRSF001554">
    <property type="entry name" value="SucCS_beta"/>
    <property type="match status" value="1"/>
</dbReference>
<dbReference type="NCBIfam" id="TIGR01016">
    <property type="entry name" value="sucCoAbeta"/>
    <property type="match status" value="1"/>
</dbReference>
<organism evidence="9 10">
    <name type="scientific">Novosphingobium mangrovi</name>
    <name type="common">ex Hu et al. 2023</name>
    <dbReference type="NCBI Taxonomy" id="2930094"/>
    <lineage>
        <taxon>Bacteria</taxon>
        <taxon>Pseudomonadati</taxon>
        <taxon>Pseudomonadota</taxon>
        <taxon>Alphaproteobacteria</taxon>
        <taxon>Sphingomonadales</taxon>
        <taxon>Sphingomonadaceae</taxon>
        <taxon>Novosphingobium</taxon>
    </lineage>
</organism>
<evidence type="ECO:0000256" key="4">
    <source>
        <dbReference type="ARBA" id="ARBA00022741"/>
    </source>
</evidence>
<dbReference type="Gene3D" id="3.40.50.261">
    <property type="entry name" value="Succinyl-CoA synthetase domains"/>
    <property type="match status" value="1"/>
</dbReference>
<feature type="binding site" evidence="6">
    <location>
        <position position="209"/>
    </location>
    <ligand>
        <name>Mg(2+)</name>
        <dbReference type="ChEBI" id="CHEBI:18420"/>
    </ligand>
</feature>
<feature type="binding site" evidence="6">
    <location>
        <begin position="331"/>
        <end position="333"/>
    </location>
    <ligand>
        <name>substrate</name>
        <note>ligand shared with subunit alpha</note>
    </ligand>
</feature>
<evidence type="ECO:0000256" key="7">
    <source>
        <dbReference type="PROSITE-ProRule" id="PRU00409"/>
    </source>
</evidence>
<dbReference type="InterPro" id="IPR005809">
    <property type="entry name" value="Succ_CoA_ligase-like_bsu"/>
</dbReference>
<keyword evidence="2 6" id="KW-0436">Ligase</keyword>
<evidence type="ECO:0000259" key="8">
    <source>
        <dbReference type="PROSITE" id="PS50975"/>
    </source>
</evidence>
<feature type="binding site" evidence="6">
    <location>
        <position position="112"/>
    </location>
    <ligand>
        <name>ATP</name>
        <dbReference type="ChEBI" id="CHEBI:30616"/>
    </ligand>
</feature>
<dbReference type="InterPro" id="IPR005811">
    <property type="entry name" value="SUCC_ACL_C"/>
</dbReference>
<keyword evidence="4 6" id="KW-0547">Nucleotide-binding</keyword>
<dbReference type="Pfam" id="PF08442">
    <property type="entry name" value="ATP-grasp_2"/>
    <property type="match status" value="1"/>
</dbReference>
<dbReference type="SUPFAM" id="SSF52210">
    <property type="entry name" value="Succinyl-CoA synthetase domains"/>
    <property type="match status" value="1"/>
</dbReference>
<feature type="binding site" evidence="6">
    <location>
        <position position="223"/>
    </location>
    <ligand>
        <name>Mg(2+)</name>
        <dbReference type="ChEBI" id="CHEBI:18420"/>
    </ligand>
</feature>
<comment type="subunit">
    <text evidence="6">Heterotetramer of two alpha and two beta subunits.</text>
</comment>
<sequence length="398" mass="42380">MNIHEYQAKELLAKYGVGIPAGIPALTVEEAVAAAKQLPGPLYVVKAQIHAGGRGKGKFKELGPDAKGGVRLAKSIDEVEEFAKEMLGNTLVTIQTGDAGKQVNRLYVTDGVDIAKEYYFSMLVDRATGRVAMIASTEGGMDIEEVAHSTPEKITTITIDPAEGFQPHHGRAVAFGLKLTGDLNKQAQKIAKQIYEAFMDLDCDMLEINPLVESEDGQLLVLDTKMSFDSNALYRHPDVRELRDETEEDPAEIEASKYDLAYIKLDGDIGCMVNGAGLAMATMDIIKLNGSFPANFLDVGGGATTEKVTAAFKIILGDPNVKGILVNIFGGIMKCDVIAEGIVAAAKEVNLGVPLVVRLEGTNVQQGKDILANSGLPIVPANDLGDAAKKIVAEVKAA</sequence>